<dbReference type="SUPFAM" id="SSF160904">
    <property type="entry name" value="Jann2411-like"/>
    <property type="match status" value="1"/>
</dbReference>
<dbReference type="EMBL" id="PVSR01000004">
    <property type="protein sequence ID" value="PRW64444.1"/>
    <property type="molecule type" value="Genomic_DNA"/>
</dbReference>
<evidence type="ECO:0000313" key="3">
    <source>
        <dbReference type="EMBL" id="PRW64444.1"/>
    </source>
</evidence>
<evidence type="ECO:0000313" key="4">
    <source>
        <dbReference type="Proteomes" id="UP000239352"/>
    </source>
</evidence>
<dbReference type="PANTHER" id="PTHR35525:SF3">
    <property type="entry name" value="BLL6575 PROTEIN"/>
    <property type="match status" value="1"/>
</dbReference>
<dbReference type="STRING" id="1050202.GCA_000384035_02212"/>
<accession>A0A2T0GZB5</accession>
<evidence type="ECO:0000259" key="2">
    <source>
        <dbReference type="Pfam" id="PF11706"/>
    </source>
</evidence>
<feature type="domain" description="Zinc finger CGNR" evidence="2">
    <location>
        <begin position="130"/>
        <end position="172"/>
    </location>
</feature>
<comment type="caution">
    <text evidence="3">The sequence shown here is derived from an EMBL/GenBank/DDBJ whole genome shotgun (WGS) entry which is preliminary data.</text>
</comment>
<organism evidence="3 4">
    <name type="scientific">Actinopolyspora mortivallis</name>
    <dbReference type="NCBI Taxonomy" id="33906"/>
    <lineage>
        <taxon>Bacteria</taxon>
        <taxon>Bacillati</taxon>
        <taxon>Actinomycetota</taxon>
        <taxon>Actinomycetes</taxon>
        <taxon>Actinopolysporales</taxon>
        <taxon>Actinopolysporaceae</taxon>
        <taxon>Actinopolyspora</taxon>
    </lineage>
</organism>
<protein>
    <recommendedName>
        <fullName evidence="2">Zinc finger CGNR domain-containing protein</fullName>
    </recommendedName>
</protein>
<proteinExistence type="predicted"/>
<evidence type="ECO:0000256" key="1">
    <source>
        <dbReference type="SAM" id="MobiDB-lite"/>
    </source>
</evidence>
<dbReference type="Proteomes" id="UP000239352">
    <property type="component" value="Unassembled WGS sequence"/>
</dbReference>
<dbReference type="PANTHER" id="PTHR35525">
    <property type="entry name" value="BLL6575 PROTEIN"/>
    <property type="match status" value="1"/>
</dbReference>
<dbReference type="InterPro" id="IPR010852">
    <property type="entry name" value="ABATE"/>
</dbReference>
<dbReference type="InParanoid" id="A0A2T0GZB5"/>
<gene>
    <name evidence="3" type="ORF">CEP50_05895</name>
</gene>
<sequence length="174" mass="19562">MDNADYIESALRLANARTDDLESLRAELRDEPWWSSRLTGRDLELLRDVATRLRRALESATEGETDSLSTEVNSLLRDYPPRPSLSRHGHGHDPGWHIHVADPEQPPSTEIAAAAAWGMAQGIVLHGTDRWGRCQAPNCGSYFLDTSTGRNKRFCSTRCANRVHVAAFRERRRG</sequence>
<dbReference type="InterPro" id="IPR023286">
    <property type="entry name" value="ABATE_dom_sf"/>
</dbReference>
<reference evidence="3 4" key="1">
    <citation type="submission" date="2018-03" db="EMBL/GenBank/DDBJ databases">
        <title>Actinopolyspora mortivallis from Sahara, screening for active biomolecules.</title>
        <authorList>
            <person name="Selama O."/>
            <person name="Wellington E.M.H."/>
            <person name="Hacene H."/>
        </authorList>
    </citation>
    <scope>NUCLEOTIDE SEQUENCE [LARGE SCALE GENOMIC DNA]</scope>
    <source>
        <strain evidence="3 4">M5A</strain>
    </source>
</reference>
<dbReference type="Pfam" id="PF07336">
    <property type="entry name" value="ABATE"/>
    <property type="match status" value="1"/>
</dbReference>
<dbReference type="AlphaFoldDB" id="A0A2T0GZB5"/>
<dbReference type="RefSeq" id="WP_106112890.1">
    <property type="nucleotide sequence ID" value="NZ_PVSR01000004.1"/>
</dbReference>
<feature type="compositionally biased region" description="Basic and acidic residues" evidence="1">
    <location>
        <begin position="91"/>
        <end position="102"/>
    </location>
</feature>
<keyword evidence="4" id="KW-1185">Reference proteome</keyword>
<feature type="region of interest" description="Disordered" evidence="1">
    <location>
        <begin position="59"/>
        <end position="104"/>
    </location>
</feature>
<dbReference type="Gene3D" id="1.10.3300.10">
    <property type="entry name" value="Jann2411-like domain"/>
    <property type="match status" value="1"/>
</dbReference>
<name>A0A2T0GZB5_ACTMO</name>
<dbReference type="Pfam" id="PF11706">
    <property type="entry name" value="zf-CGNR"/>
    <property type="match status" value="1"/>
</dbReference>
<dbReference type="InterPro" id="IPR021005">
    <property type="entry name" value="Znf_CGNR"/>
</dbReference>